<organism evidence="3 4">
    <name type="scientific">Sediminicurvatus halobius</name>
    <dbReference type="NCBI Taxonomy" id="2182432"/>
    <lineage>
        <taxon>Bacteria</taxon>
        <taxon>Pseudomonadati</taxon>
        <taxon>Pseudomonadota</taxon>
        <taxon>Gammaproteobacteria</taxon>
        <taxon>Chromatiales</taxon>
        <taxon>Ectothiorhodospiraceae</taxon>
        <taxon>Sediminicurvatus</taxon>
    </lineage>
</organism>
<comment type="similarity">
    <text evidence="1">Belongs to the IMPACT family.</text>
</comment>
<dbReference type="PANTHER" id="PTHR16301">
    <property type="entry name" value="IMPACT-RELATED"/>
    <property type="match status" value="1"/>
</dbReference>
<dbReference type="PANTHER" id="PTHR16301:SF20">
    <property type="entry name" value="IMPACT FAMILY MEMBER YIGZ"/>
    <property type="match status" value="1"/>
</dbReference>
<dbReference type="EMBL" id="QFFI01000009">
    <property type="protein sequence ID" value="PWG63707.1"/>
    <property type="molecule type" value="Genomic_DNA"/>
</dbReference>
<dbReference type="AlphaFoldDB" id="A0A2U2N3R7"/>
<dbReference type="SUPFAM" id="SSF54211">
    <property type="entry name" value="Ribosomal protein S5 domain 2-like"/>
    <property type="match status" value="1"/>
</dbReference>
<keyword evidence="4" id="KW-1185">Reference proteome</keyword>
<evidence type="ECO:0000256" key="1">
    <source>
        <dbReference type="ARBA" id="ARBA00007665"/>
    </source>
</evidence>
<evidence type="ECO:0000313" key="4">
    <source>
        <dbReference type="Proteomes" id="UP000245474"/>
    </source>
</evidence>
<evidence type="ECO:0000313" key="3">
    <source>
        <dbReference type="EMBL" id="PWG63707.1"/>
    </source>
</evidence>
<comment type="caution">
    <text evidence="3">The sequence shown here is derived from an EMBL/GenBank/DDBJ whole genome shotgun (WGS) entry which is preliminary data.</text>
</comment>
<evidence type="ECO:0000259" key="2">
    <source>
        <dbReference type="Pfam" id="PF01205"/>
    </source>
</evidence>
<name>A0A2U2N3R7_9GAMM</name>
<dbReference type="OrthoDB" id="9813771at2"/>
<dbReference type="Pfam" id="PF01205">
    <property type="entry name" value="Impact_N"/>
    <property type="match status" value="1"/>
</dbReference>
<dbReference type="InterPro" id="IPR020569">
    <property type="entry name" value="UPF0029_Impact_CS"/>
</dbReference>
<proteinExistence type="inferred from homology"/>
<protein>
    <submittedName>
        <fullName evidence="3">YigZ family protein</fullName>
    </submittedName>
</protein>
<gene>
    <name evidence="3" type="ORF">DEM34_07460</name>
</gene>
<dbReference type="InterPro" id="IPR001498">
    <property type="entry name" value="Impact_N"/>
</dbReference>
<dbReference type="PROSITE" id="PS00910">
    <property type="entry name" value="UPF0029"/>
    <property type="match status" value="1"/>
</dbReference>
<dbReference type="InterPro" id="IPR036956">
    <property type="entry name" value="Impact_N_sf"/>
</dbReference>
<feature type="domain" description="Impact N-terminal" evidence="2">
    <location>
        <begin position="24"/>
        <end position="126"/>
    </location>
</feature>
<accession>A0A2U2N3R7</accession>
<dbReference type="InterPro" id="IPR020568">
    <property type="entry name" value="Ribosomal_Su5_D2-typ_SF"/>
</dbReference>
<reference evidence="3 4" key="1">
    <citation type="submission" date="2018-05" db="EMBL/GenBank/DDBJ databases">
        <title>Spiribacter halobius sp. nov., a moderately halophilic bacterium isolated from marine solar saltern.</title>
        <authorList>
            <person name="Zheng W.-S."/>
            <person name="Lu D.-C."/>
            <person name="Du Z.-J."/>
        </authorList>
    </citation>
    <scope>NUCLEOTIDE SEQUENCE [LARGE SCALE GENOMIC DNA]</scope>
    <source>
        <strain evidence="3 4">E85</strain>
    </source>
</reference>
<dbReference type="GO" id="GO:0005737">
    <property type="term" value="C:cytoplasm"/>
    <property type="evidence" value="ECO:0007669"/>
    <property type="project" value="TreeGrafter"/>
</dbReference>
<dbReference type="GO" id="GO:0006446">
    <property type="term" value="P:regulation of translational initiation"/>
    <property type="evidence" value="ECO:0007669"/>
    <property type="project" value="TreeGrafter"/>
</dbReference>
<dbReference type="Gene3D" id="3.30.230.30">
    <property type="entry name" value="Impact, N-terminal domain"/>
    <property type="match status" value="1"/>
</dbReference>
<dbReference type="InterPro" id="IPR023582">
    <property type="entry name" value="Impact"/>
</dbReference>
<sequence length="208" mass="21177">MSGSAPTEAPRVPAAECHAEITVRRSRFVAVAAPAADRSAARGVVASAQDRHPGATHHCWAWQGQGSAASSDDGEPGGTAGRPILGVIGHKGISDVVVVVSRYFGGVKLGAGGLVRAYAGAAEAVLADLPVVTAVPMARLELALGFADEQPLRHWLACQDGAELQQLEYGEGVTARVTLPAAAVSELLAWSGARGVSCRQLDDAPAAG</sequence>
<dbReference type="Proteomes" id="UP000245474">
    <property type="component" value="Unassembled WGS sequence"/>
</dbReference>